<dbReference type="GO" id="GO:0046872">
    <property type="term" value="F:metal ion binding"/>
    <property type="evidence" value="ECO:0007669"/>
    <property type="project" value="UniProtKB-KW"/>
</dbReference>
<dbReference type="InterPro" id="IPR006474">
    <property type="entry name" value="Helicase_Cas3_CRISPR-ass_core"/>
</dbReference>
<evidence type="ECO:0000259" key="10">
    <source>
        <dbReference type="PROSITE" id="PS51192"/>
    </source>
</evidence>
<dbReference type="CDD" id="cd09641">
    <property type="entry name" value="Cas3''_I"/>
    <property type="match status" value="1"/>
</dbReference>
<dbReference type="InterPro" id="IPR011545">
    <property type="entry name" value="DEAD/DEAH_box_helicase_dom"/>
</dbReference>
<keyword evidence="7" id="KW-0347">Helicase</keyword>
<sequence length="723" mass="80544">MAPDLFAHSIPGQPVSAWQPLDVHLRNVAQRAAEFARPFGAHHWAWLAGAHHDVGKGTLVWQAYLRHANAVMDELAMHYNGRIEHAAIGALQLFRYAPEAGKLLAYCVAGHHGGLGNWCGPEDDSLKAKLEQQWPPTHLSMEEKEFPRQLPLAATNGERFGFQIQFFVRMLFSCLVDADFLDTEAAMDPLRAGERSQYPDLPSLHRTFRQHFNALRANAESTLVNVHRETVLSDCLAAAEAPEGLFSLTVPTGGGKTLASLAFALAHALRHNKRRIIYVIPFTSIIEQNAAVFRSMLGEGAVLEHHCQFTIDDADRHTRLAAENWDAPIVVTTNVQFFDSFFARKPSRCRKLHNVADSVVIFDEVQAIPVEKWRPCLEVVRELALNYKVSAVLCTATQPAVHKCDAFPAGLEGVSEIIRDVPALFSALKRTRETFIGDMTVADLASALMTHPQALCVVNTRQQALDLFDALPSEDGHFHLSALMYPAHRSRVFAAIRDRLDKGRPCRVVSTQLIEAGVDVDFACVYRAISGIDSIAQAAGRCNRNGRNATAGPVYVFKPAEASDHGHFRMAAQSARKLFDRYDGDLTTPQCVRDYFDDYFWKNAHRMDADGILEHCNAAYRGEIQFKDIAAFQMIQSATLPIIVALEPEAATLVDQLTFAGPARSLLRKLQPYTVQIYPHQMNELHDWLENPLPGLWVLRSEQRYSARTGIECAPPEGEVFFG</sequence>
<keyword evidence="13" id="KW-1185">Reference proteome</keyword>
<evidence type="ECO:0000256" key="4">
    <source>
        <dbReference type="ARBA" id="ARBA00022723"/>
    </source>
</evidence>
<evidence type="ECO:0000256" key="6">
    <source>
        <dbReference type="ARBA" id="ARBA00022801"/>
    </source>
</evidence>
<dbReference type="Gene3D" id="3.40.50.300">
    <property type="entry name" value="P-loop containing nucleotide triphosphate hydrolases"/>
    <property type="match status" value="2"/>
</dbReference>
<evidence type="ECO:0000256" key="2">
    <source>
        <dbReference type="ARBA" id="ARBA00009046"/>
    </source>
</evidence>
<keyword evidence="3" id="KW-0540">Nuclease</keyword>
<dbReference type="Gene3D" id="1.10.3210.30">
    <property type="match status" value="1"/>
</dbReference>
<dbReference type="SUPFAM" id="SSF109604">
    <property type="entry name" value="HD-domain/PDEase-like"/>
    <property type="match status" value="1"/>
</dbReference>
<evidence type="ECO:0000259" key="11">
    <source>
        <dbReference type="PROSITE" id="PS51643"/>
    </source>
</evidence>
<keyword evidence="8" id="KW-0067">ATP-binding</keyword>
<dbReference type="InterPro" id="IPR054712">
    <property type="entry name" value="Cas3-like_dom"/>
</dbReference>
<evidence type="ECO:0000256" key="1">
    <source>
        <dbReference type="ARBA" id="ARBA00006847"/>
    </source>
</evidence>
<dbReference type="GO" id="GO:0003677">
    <property type="term" value="F:DNA binding"/>
    <property type="evidence" value="ECO:0007669"/>
    <property type="project" value="TreeGrafter"/>
</dbReference>
<proteinExistence type="inferred from homology"/>
<dbReference type="PANTHER" id="PTHR47962:SF5">
    <property type="entry name" value="ATP-DEPENDENT HELICASE LHR-RELATED"/>
    <property type="match status" value="1"/>
</dbReference>
<dbReference type="PROSITE" id="PS51192">
    <property type="entry name" value="HELICASE_ATP_BIND_1"/>
    <property type="match status" value="1"/>
</dbReference>
<accession>A0AA41RE44</accession>
<dbReference type="Pfam" id="PF18019">
    <property type="entry name" value="Cas3_HD"/>
    <property type="match status" value="1"/>
</dbReference>
<dbReference type="NCBIfam" id="TIGR01596">
    <property type="entry name" value="cas3_HD"/>
    <property type="match status" value="1"/>
</dbReference>
<evidence type="ECO:0000313" key="13">
    <source>
        <dbReference type="Proteomes" id="UP001165427"/>
    </source>
</evidence>
<dbReference type="Pfam" id="PF00270">
    <property type="entry name" value="DEAD"/>
    <property type="match status" value="1"/>
</dbReference>
<dbReference type="GO" id="GO:0004386">
    <property type="term" value="F:helicase activity"/>
    <property type="evidence" value="ECO:0007669"/>
    <property type="project" value="UniProtKB-KW"/>
</dbReference>
<dbReference type="NCBIfam" id="TIGR01587">
    <property type="entry name" value="cas3_core"/>
    <property type="match status" value="1"/>
</dbReference>
<keyword evidence="4" id="KW-0479">Metal-binding</keyword>
<dbReference type="GO" id="GO:0004518">
    <property type="term" value="F:nuclease activity"/>
    <property type="evidence" value="ECO:0007669"/>
    <property type="project" value="UniProtKB-KW"/>
</dbReference>
<gene>
    <name evidence="12" type="primary">cas3</name>
    <name evidence="12" type="ORF">MRX98_21145</name>
</gene>
<reference evidence="12" key="1">
    <citation type="submission" date="2022-04" db="EMBL/GenBank/DDBJ databases">
        <title>Desulfatitalea alkaliphila sp. nov., a novel anaerobic sulfate-reducing bacterium isolated from terrestrial mud volcano, Taman Peninsula, Russia.</title>
        <authorList>
            <person name="Khomyakova M.A."/>
            <person name="Merkel A.Y."/>
            <person name="Slobodkin A.I."/>
        </authorList>
    </citation>
    <scope>NUCLEOTIDE SEQUENCE</scope>
    <source>
        <strain evidence="12">M08but</strain>
    </source>
</reference>
<evidence type="ECO:0000256" key="8">
    <source>
        <dbReference type="ARBA" id="ARBA00022840"/>
    </source>
</evidence>
<dbReference type="PANTHER" id="PTHR47962">
    <property type="entry name" value="ATP-DEPENDENT HELICASE LHR-RELATED-RELATED"/>
    <property type="match status" value="1"/>
</dbReference>
<dbReference type="GO" id="GO:0005524">
    <property type="term" value="F:ATP binding"/>
    <property type="evidence" value="ECO:0007669"/>
    <property type="project" value="UniProtKB-KW"/>
</dbReference>
<dbReference type="InterPro" id="IPR014001">
    <property type="entry name" value="Helicase_ATP-bd"/>
</dbReference>
<evidence type="ECO:0000313" key="12">
    <source>
        <dbReference type="EMBL" id="MCJ8503093.1"/>
    </source>
</evidence>
<comment type="caution">
    <text evidence="12">The sequence shown here is derived from an EMBL/GenBank/DDBJ whole genome shotgun (WGS) entry which is preliminary data.</text>
</comment>
<dbReference type="GO" id="GO:0051607">
    <property type="term" value="P:defense response to virus"/>
    <property type="evidence" value="ECO:0007669"/>
    <property type="project" value="UniProtKB-KW"/>
</dbReference>
<evidence type="ECO:0000256" key="9">
    <source>
        <dbReference type="ARBA" id="ARBA00023118"/>
    </source>
</evidence>
<dbReference type="InterPro" id="IPR038257">
    <property type="entry name" value="CRISPR-assoc_Cas3_HD_sf"/>
</dbReference>
<dbReference type="SMART" id="SM00487">
    <property type="entry name" value="DEXDc"/>
    <property type="match status" value="1"/>
</dbReference>
<organism evidence="12 13">
    <name type="scientific">Desulfatitalea alkaliphila</name>
    <dbReference type="NCBI Taxonomy" id="2929485"/>
    <lineage>
        <taxon>Bacteria</taxon>
        <taxon>Pseudomonadati</taxon>
        <taxon>Thermodesulfobacteriota</taxon>
        <taxon>Desulfobacteria</taxon>
        <taxon>Desulfobacterales</taxon>
        <taxon>Desulfosarcinaceae</taxon>
        <taxon>Desulfatitalea</taxon>
    </lineage>
</organism>
<dbReference type="InterPro" id="IPR052511">
    <property type="entry name" value="ATP-dep_Helicase"/>
</dbReference>
<dbReference type="AlphaFoldDB" id="A0AA41RE44"/>
<feature type="domain" description="Helicase ATP-binding" evidence="10">
    <location>
        <begin position="237"/>
        <end position="416"/>
    </location>
</feature>
<dbReference type="Pfam" id="PF22590">
    <property type="entry name" value="Cas3-like_C_2"/>
    <property type="match status" value="1"/>
</dbReference>
<keyword evidence="5" id="KW-0547">Nucleotide-binding</keyword>
<dbReference type="PROSITE" id="PS51643">
    <property type="entry name" value="HD_CAS3"/>
    <property type="match status" value="1"/>
</dbReference>
<name>A0AA41RE44_9BACT</name>
<dbReference type="InterPro" id="IPR027417">
    <property type="entry name" value="P-loop_NTPase"/>
</dbReference>
<dbReference type="SUPFAM" id="SSF52540">
    <property type="entry name" value="P-loop containing nucleoside triphosphate hydrolases"/>
    <property type="match status" value="1"/>
</dbReference>
<comment type="similarity">
    <text evidence="2">In the central section; belongs to the CRISPR-associated helicase Cas3 family.</text>
</comment>
<evidence type="ECO:0000256" key="5">
    <source>
        <dbReference type="ARBA" id="ARBA00022741"/>
    </source>
</evidence>
<dbReference type="EMBL" id="JALJRB010000044">
    <property type="protein sequence ID" value="MCJ8503093.1"/>
    <property type="molecule type" value="Genomic_DNA"/>
</dbReference>
<dbReference type="Proteomes" id="UP001165427">
    <property type="component" value="Unassembled WGS sequence"/>
</dbReference>
<evidence type="ECO:0000256" key="7">
    <source>
        <dbReference type="ARBA" id="ARBA00022806"/>
    </source>
</evidence>
<dbReference type="RefSeq" id="WP_246914920.1">
    <property type="nucleotide sequence ID" value="NZ_JALJRB010000044.1"/>
</dbReference>
<keyword evidence="9" id="KW-0051">Antiviral defense</keyword>
<dbReference type="CDD" id="cd17930">
    <property type="entry name" value="DEXHc_cas3"/>
    <property type="match status" value="1"/>
</dbReference>
<dbReference type="InterPro" id="IPR006483">
    <property type="entry name" value="CRISPR-assoc_Cas3_HD"/>
</dbReference>
<feature type="domain" description="HD Cas3-type" evidence="11">
    <location>
        <begin position="14"/>
        <end position="181"/>
    </location>
</feature>
<evidence type="ECO:0000256" key="3">
    <source>
        <dbReference type="ARBA" id="ARBA00022722"/>
    </source>
</evidence>
<dbReference type="GO" id="GO:0016887">
    <property type="term" value="F:ATP hydrolysis activity"/>
    <property type="evidence" value="ECO:0007669"/>
    <property type="project" value="TreeGrafter"/>
</dbReference>
<protein>
    <submittedName>
        <fullName evidence="12">CRISPR-associated helicase Cas3</fullName>
    </submittedName>
</protein>
<comment type="similarity">
    <text evidence="1">In the N-terminal section; belongs to the CRISPR-associated nuclease Cas3-HD family.</text>
</comment>
<keyword evidence="6" id="KW-0378">Hydrolase</keyword>